<protein>
    <submittedName>
        <fullName evidence="1">Uncharacterized protein</fullName>
    </submittedName>
</protein>
<comment type="caution">
    <text evidence="1">The sequence shown here is derived from an EMBL/GenBank/DDBJ whole genome shotgun (WGS) entry which is preliminary data.</text>
</comment>
<sequence>MENKLTNEIGVISHFEIAKWASNGWYELFRSGMYEQISTLRNLIKAGLPYNFLLDEFFMLGRDIAVREGRIEPGIKNEILECIIETGLKIYNNSG</sequence>
<dbReference type="Proteomes" id="UP000552615">
    <property type="component" value="Unassembled WGS sequence"/>
</dbReference>
<keyword evidence="2" id="KW-1185">Reference proteome</keyword>
<gene>
    <name evidence="1" type="ORF">HHL20_05360</name>
</gene>
<dbReference type="EMBL" id="JABBGF010000001">
    <property type="protein sequence ID" value="NML56765.1"/>
    <property type="molecule type" value="Genomic_DNA"/>
</dbReference>
<evidence type="ECO:0000313" key="2">
    <source>
        <dbReference type="Proteomes" id="UP000552615"/>
    </source>
</evidence>
<dbReference type="AlphaFoldDB" id="A0A7Y0A554"/>
<accession>A0A7Y0A554</accession>
<evidence type="ECO:0000313" key="1">
    <source>
        <dbReference type="EMBL" id="NML56765.1"/>
    </source>
</evidence>
<reference evidence="1 2" key="1">
    <citation type="submission" date="2020-04" db="EMBL/GenBank/DDBJ databases">
        <title>Chryseobacterium sp. RJ-7-14 sp. nov., isolated from Jeju soil.</title>
        <authorList>
            <person name="Dahal R.H."/>
            <person name="Chaudhary D.K."/>
        </authorList>
    </citation>
    <scope>NUCLEOTIDE SEQUENCE [LARGE SCALE GENOMIC DNA]</scope>
    <source>
        <strain evidence="1 2">RJ-7-14</strain>
    </source>
</reference>
<proteinExistence type="predicted"/>
<dbReference type="RefSeq" id="WP_169230138.1">
    <property type="nucleotide sequence ID" value="NZ_JABBGF010000001.1"/>
</dbReference>
<organism evidence="1 2">
    <name type="scientific">Chryseobacterium cheonjiense</name>
    <dbReference type="NCBI Taxonomy" id="2728845"/>
    <lineage>
        <taxon>Bacteria</taxon>
        <taxon>Pseudomonadati</taxon>
        <taxon>Bacteroidota</taxon>
        <taxon>Flavobacteriia</taxon>
        <taxon>Flavobacteriales</taxon>
        <taxon>Weeksellaceae</taxon>
        <taxon>Chryseobacterium group</taxon>
        <taxon>Chryseobacterium</taxon>
    </lineage>
</organism>
<name>A0A7Y0A554_9FLAO</name>